<feature type="transmembrane region" description="Helical" evidence="7">
    <location>
        <begin position="225"/>
        <end position="247"/>
    </location>
</feature>
<evidence type="ECO:0000313" key="8">
    <source>
        <dbReference type="EMBL" id="KJL45119.1"/>
    </source>
</evidence>
<feature type="compositionally biased region" description="Low complexity" evidence="6">
    <location>
        <begin position="346"/>
        <end position="382"/>
    </location>
</feature>
<evidence type="ECO:0000256" key="2">
    <source>
        <dbReference type="ARBA" id="ARBA00022475"/>
    </source>
</evidence>
<protein>
    <submittedName>
        <fullName evidence="8">Leucine/isoleucine/valine transporter permease subunit</fullName>
    </submittedName>
</protein>
<feature type="transmembrane region" description="Helical" evidence="7">
    <location>
        <begin position="12"/>
        <end position="33"/>
    </location>
</feature>
<comment type="caution">
    <text evidence="8">The sequence shown here is derived from an EMBL/GenBank/DDBJ whole genome shotgun (WGS) entry which is preliminary data.</text>
</comment>
<dbReference type="InterPro" id="IPR043428">
    <property type="entry name" value="LivM-like"/>
</dbReference>
<evidence type="ECO:0000256" key="4">
    <source>
        <dbReference type="ARBA" id="ARBA00022989"/>
    </source>
</evidence>
<gene>
    <name evidence="8" type="ORF">RS81_00301</name>
</gene>
<evidence type="ECO:0000256" key="7">
    <source>
        <dbReference type="SAM" id="Phobius"/>
    </source>
</evidence>
<evidence type="ECO:0000256" key="6">
    <source>
        <dbReference type="SAM" id="MobiDB-lite"/>
    </source>
</evidence>
<feature type="transmembrane region" description="Helical" evidence="7">
    <location>
        <begin position="98"/>
        <end position="119"/>
    </location>
</feature>
<evidence type="ECO:0000256" key="1">
    <source>
        <dbReference type="ARBA" id="ARBA00004651"/>
    </source>
</evidence>
<dbReference type="STRING" id="92835.RS81_00301"/>
<name>A0A0M2HL83_9MICO</name>
<dbReference type="PANTHER" id="PTHR30482">
    <property type="entry name" value="HIGH-AFFINITY BRANCHED-CHAIN AMINO ACID TRANSPORT SYSTEM PERMEASE"/>
    <property type="match status" value="1"/>
</dbReference>
<feature type="transmembrane region" description="Helical" evidence="7">
    <location>
        <begin position="310"/>
        <end position="333"/>
    </location>
</feature>
<dbReference type="Proteomes" id="UP000033956">
    <property type="component" value="Unassembled WGS sequence"/>
</dbReference>
<dbReference type="OrthoDB" id="9814461at2"/>
<dbReference type="Pfam" id="PF02653">
    <property type="entry name" value="BPD_transp_2"/>
    <property type="match status" value="1"/>
</dbReference>
<reference evidence="8 9" key="1">
    <citation type="submission" date="2015-02" db="EMBL/GenBank/DDBJ databases">
        <title>Draft genome sequences of ten Microbacterium spp. with emphasis on heavy metal contaminated environments.</title>
        <authorList>
            <person name="Corretto E."/>
        </authorList>
    </citation>
    <scope>NUCLEOTIDE SEQUENCE [LARGE SCALE GENOMIC DNA]</scope>
    <source>
        <strain evidence="8 9">DSM 12510</strain>
    </source>
</reference>
<keyword evidence="9" id="KW-1185">Reference proteome</keyword>
<dbReference type="GO" id="GO:0015658">
    <property type="term" value="F:branched-chain amino acid transmembrane transporter activity"/>
    <property type="evidence" value="ECO:0007669"/>
    <property type="project" value="InterPro"/>
</dbReference>
<dbReference type="PANTHER" id="PTHR30482:SF10">
    <property type="entry name" value="HIGH-AFFINITY BRANCHED-CHAIN AMINO ACID TRANSPORT PROTEIN BRAE"/>
    <property type="match status" value="1"/>
</dbReference>
<feature type="transmembrane region" description="Helical" evidence="7">
    <location>
        <begin position="278"/>
        <end position="298"/>
    </location>
</feature>
<evidence type="ECO:0000256" key="3">
    <source>
        <dbReference type="ARBA" id="ARBA00022692"/>
    </source>
</evidence>
<dbReference type="PATRIC" id="fig|92835.4.peg.312"/>
<feature type="transmembrane region" description="Helical" evidence="7">
    <location>
        <begin position="175"/>
        <end position="194"/>
    </location>
</feature>
<feature type="compositionally biased region" description="Basic and acidic residues" evidence="6">
    <location>
        <begin position="397"/>
        <end position="413"/>
    </location>
</feature>
<evidence type="ECO:0000256" key="5">
    <source>
        <dbReference type="ARBA" id="ARBA00023136"/>
    </source>
</evidence>
<dbReference type="InterPro" id="IPR001851">
    <property type="entry name" value="ABC_transp_permease"/>
</dbReference>
<feature type="transmembrane region" description="Helical" evidence="7">
    <location>
        <begin position="39"/>
        <end position="59"/>
    </location>
</feature>
<keyword evidence="3 7" id="KW-0812">Transmembrane</keyword>
<keyword evidence="4 7" id="KW-1133">Transmembrane helix</keyword>
<proteinExistence type="predicted"/>
<keyword evidence="2" id="KW-1003">Cell membrane</keyword>
<comment type="subcellular location">
    <subcellularLocation>
        <location evidence="1">Cell membrane</location>
        <topology evidence="1">Multi-pass membrane protein</topology>
    </subcellularLocation>
</comment>
<dbReference type="RefSeq" id="WP_084613321.1">
    <property type="nucleotide sequence ID" value="NZ_BAAAUP010000008.1"/>
</dbReference>
<keyword evidence="5 7" id="KW-0472">Membrane</keyword>
<feature type="transmembrane region" description="Helical" evidence="7">
    <location>
        <begin position="253"/>
        <end position="271"/>
    </location>
</feature>
<dbReference type="AlphaFoldDB" id="A0A0M2HL83"/>
<feature type="transmembrane region" description="Helical" evidence="7">
    <location>
        <begin position="66"/>
        <end position="86"/>
    </location>
</feature>
<feature type="region of interest" description="Disordered" evidence="6">
    <location>
        <begin position="343"/>
        <end position="427"/>
    </location>
</feature>
<dbReference type="GO" id="GO:0005886">
    <property type="term" value="C:plasma membrane"/>
    <property type="evidence" value="ECO:0007669"/>
    <property type="project" value="UniProtKB-SubCell"/>
</dbReference>
<sequence length="427" mass="43404">MSRRILPALTGVPRTVVFGGVLTVLAIGATFLLDPYRNFQLATIAAYFCAAAGLTLLIGLSGQLSLGHAALMAAGGYGYALTANALTDAGLDGIPRFALSMLAALVVSGALGLLLGLAAARLKGPYLAGVTLALVIAIPAVTAAFSGVFRGDQGLQIAYDGVPPFLERLIALEQWQAWVAILVAGVTVTWIAALRRGRLGLRMRAVRDDDTAARLNGLRAGRVKVTAFTVSSIAAGAGGAVLCFAVQSVSPGAYTLAFSLLLVVAVVVGGLGSIGGAAIGSALIVLLPWLITTVTRALDLDAGLEQRLSGNLTVLVFGLLLIVVMLAWPGGLASLRGRRRRHRATDAAGTDAPSAPGGRAGDAAAAVSGAVSGDSAVAGDSATGPAAVPTASVSGHSESEHRQPGRREPRAQHPIDPVLQSTNPRKR</sequence>
<dbReference type="EMBL" id="JYIZ01000026">
    <property type="protein sequence ID" value="KJL45119.1"/>
    <property type="molecule type" value="Genomic_DNA"/>
</dbReference>
<accession>A0A0M2HL83</accession>
<dbReference type="CDD" id="cd06581">
    <property type="entry name" value="TM_PBP1_LivM_like"/>
    <property type="match status" value="1"/>
</dbReference>
<organism evidence="8 9">
    <name type="scientific">Microbacterium terrae</name>
    <dbReference type="NCBI Taxonomy" id="69369"/>
    <lineage>
        <taxon>Bacteria</taxon>
        <taxon>Bacillati</taxon>
        <taxon>Actinomycetota</taxon>
        <taxon>Actinomycetes</taxon>
        <taxon>Micrococcales</taxon>
        <taxon>Microbacteriaceae</taxon>
        <taxon>Microbacterium</taxon>
    </lineage>
</organism>
<feature type="transmembrane region" description="Helical" evidence="7">
    <location>
        <begin position="126"/>
        <end position="149"/>
    </location>
</feature>
<evidence type="ECO:0000313" key="9">
    <source>
        <dbReference type="Proteomes" id="UP000033956"/>
    </source>
</evidence>